<dbReference type="GO" id="GO:0019005">
    <property type="term" value="C:SCF ubiquitin ligase complex"/>
    <property type="evidence" value="ECO:0007669"/>
    <property type="project" value="TreeGrafter"/>
</dbReference>
<dbReference type="InterPro" id="IPR036047">
    <property type="entry name" value="F-box-like_dom_sf"/>
</dbReference>
<dbReference type="Pfam" id="PF12937">
    <property type="entry name" value="F-box-like"/>
    <property type="match status" value="2"/>
</dbReference>
<feature type="non-terminal residue" evidence="2">
    <location>
        <position position="671"/>
    </location>
</feature>
<organism evidence="2 3">
    <name type="scientific">Leptotrombidium deliense</name>
    <dbReference type="NCBI Taxonomy" id="299467"/>
    <lineage>
        <taxon>Eukaryota</taxon>
        <taxon>Metazoa</taxon>
        <taxon>Ecdysozoa</taxon>
        <taxon>Arthropoda</taxon>
        <taxon>Chelicerata</taxon>
        <taxon>Arachnida</taxon>
        <taxon>Acari</taxon>
        <taxon>Acariformes</taxon>
        <taxon>Trombidiformes</taxon>
        <taxon>Prostigmata</taxon>
        <taxon>Anystina</taxon>
        <taxon>Parasitengona</taxon>
        <taxon>Trombiculoidea</taxon>
        <taxon>Trombiculidae</taxon>
        <taxon>Leptotrombidium</taxon>
    </lineage>
</organism>
<dbReference type="PANTHER" id="PTHR46731:SF1">
    <property type="entry name" value="F-BOX ONLY PROTEIN 15"/>
    <property type="match status" value="1"/>
</dbReference>
<dbReference type="Gene3D" id="1.20.1280.50">
    <property type="match status" value="2"/>
</dbReference>
<comment type="caution">
    <text evidence="2">The sequence shown here is derived from an EMBL/GenBank/DDBJ whole genome shotgun (WGS) entry which is preliminary data.</text>
</comment>
<evidence type="ECO:0000259" key="1">
    <source>
        <dbReference type="PROSITE" id="PS50181"/>
    </source>
</evidence>
<gene>
    <name evidence="2" type="ORF">B4U80_11760</name>
</gene>
<dbReference type="InterPro" id="IPR001810">
    <property type="entry name" value="F-box_dom"/>
</dbReference>
<dbReference type="CDD" id="cd09917">
    <property type="entry name" value="F-box_SF"/>
    <property type="match status" value="2"/>
</dbReference>
<dbReference type="VEuPathDB" id="VectorBase:LDEU010201"/>
<evidence type="ECO:0000313" key="2">
    <source>
        <dbReference type="EMBL" id="RWS21839.1"/>
    </source>
</evidence>
<dbReference type="SUPFAM" id="SSF81383">
    <property type="entry name" value="F-box domain"/>
    <property type="match status" value="2"/>
</dbReference>
<protein>
    <recommendedName>
        <fullName evidence="1">F-box domain-containing protein</fullName>
    </recommendedName>
</protein>
<dbReference type="EMBL" id="NCKV01010606">
    <property type="protein sequence ID" value="RWS21839.1"/>
    <property type="molecule type" value="Genomic_DNA"/>
</dbReference>
<dbReference type="AlphaFoldDB" id="A0A443S2T3"/>
<feature type="domain" description="F-box" evidence="1">
    <location>
        <begin position="43"/>
        <end position="95"/>
    </location>
</feature>
<evidence type="ECO:0000313" key="3">
    <source>
        <dbReference type="Proteomes" id="UP000288716"/>
    </source>
</evidence>
<name>A0A443S2T3_9ACAR</name>
<keyword evidence="3" id="KW-1185">Reference proteome</keyword>
<proteinExistence type="predicted"/>
<accession>A0A443S2T3</accession>
<feature type="non-terminal residue" evidence="2">
    <location>
        <position position="1"/>
    </location>
</feature>
<reference evidence="2 3" key="1">
    <citation type="journal article" date="2018" name="Gigascience">
        <title>Genomes of trombidid mites reveal novel predicted allergens and laterally-transferred genes associated with secondary metabolism.</title>
        <authorList>
            <person name="Dong X."/>
            <person name="Chaisiri K."/>
            <person name="Xia D."/>
            <person name="Armstrong S.D."/>
            <person name="Fang Y."/>
            <person name="Donnelly M.J."/>
            <person name="Kadowaki T."/>
            <person name="McGarry J.W."/>
            <person name="Darby A.C."/>
            <person name="Makepeace B.L."/>
        </authorList>
    </citation>
    <scope>NUCLEOTIDE SEQUENCE [LARGE SCALE GENOMIC DNA]</scope>
    <source>
        <strain evidence="2">UoL-UT</strain>
    </source>
</reference>
<sequence length="671" mass="79136">MALVNDLDSRLPQFLPFDLEMQLRLLHRHELLYPVPLANNLLPEIMQNLPSEILLKIFSYLEDCPFTLFNCMHVCKRWSLIVSHFTIRIGTYNAFYDPGNMVCSGYHSGCFSDTPEARQLLQIIRRNHTRLIKYHVDRINRQRFHSFREKYPYTLCDVDIEMARQASLTTNNPDSCPERAGVWSYRPDMDRHGVYVMTGNVTFETIARMKALDAVPRFCIRNPNITPLPPLLGYIHHIYQENVPYQNYFEILKQMCYYANISKPRYILEYSKDDWDPPRKAEVFIPDLKEWAYVDTARAIKFRFAINDAARRILFRIFYFQTWTVKKMDFLMNELPEELPSYIPNDLAKALKLIHRHSSAIEYPVLDKSPLAVDLVKNLPEEILLKIFKNLRDCEFSLFNCLHVCQRWSLITSQLIYYYGTYNAHYYMNHLVSHSNYKECLNSSNSASKQLLKIIKQNGTMALKYHSDRLNRQRFLSFQEKYPAMSCDVDEETATQASLTKNVRYEYIEYGGVWSYRPDMDRNGVYVMTGNVTFLTVARMKVNDALPSFYRCNPEIIPLPPLVGYIKHVFEPGKPYKNYFKILKQMCLTAGISTPQYITEFKEVAFEPPKRATVFIPDLQDLAYVDSARAKSYYHAINDASRRIIFRIFYFKTWITKRERERNIEKEIDAK</sequence>
<dbReference type="Proteomes" id="UP000288716">
    <property type="component" value="Unassembled WGS sequence"/>
</dbReference>
<dbReference type="PANTHER" id="PTHR46731">
    <property type="entry name" value="F-BOX ONLY PROTEIN 15"/>
    <property type="match status" value="1"/>
</dbReference>
<feature type="domain" description="F-box" evidence="1">
    <location>
        <begin position="373"/>
        <end position="420"/>
    </location>
</feature>
<dbReference type="SMART" id="SM00256">
    <property type="entry name" value="FBOX"/>
    <property type="match status" value="2"/>
</dbReference>
<dbReference type="OrthoDB" id="9973183at2759"/>
<dbReference type="PROSITE" id="PS50181">
    <property type="entry name" value="FBOX"/>
    <property type="match status" value="2"/>
</dbReference>